<dbReference type="RefSeq" id="WP_284268913.1">
    <property type="nucleotide sequence ID" value="NZ_BSOW01000016.1"/>
</dbReference>
<organism evidence="2 3">
    <name type="scientific">Bradyrhizobium iriomotense</name>
    <dbReference type="NCBI Taxonomy" id="441950"/>
    <lineage>
        <taxon>Bacteria</taxon>
        <taxon>Pseudomonadati</taxon>
        <taxon>Pseudomonadota</taxon>
        <taxon>Alphaproteobacteria</taxon>
        <taxon>Hyphomicrobiales</taxon>
        <taxon>Nitrobacteraceae</taxon>
        <taxon>Bradyrhizobium</taxon>
    </lineage>
</organism>
<dbReference type="InterPro" id="IPR002931">
    <property type="entry name" value="Transglutaminase-like"/>
</dbReference>
<feature type="domain" description="Transglutaminase-like" evidence="1">
    <location>
        <begin position="95"/>
        <end position="157"/>
    </location>
</feature>
<dbReference type="Proteomes" id="UP001156905">
    <property type="component" value="Unassembled WGS sequence"/>
</dbReference>
<protein>
    <recommendedName>
        <fullName evidence="1">Transglutaminase-like domain-containing protein</fullName>
    </recommendedName>
</protein>
<comment type="caution">
    <text evidence="2">The sequence shown here is derived from an EMBL/GenBank/DDBJ whole genome shotgun (WGS) entry which is preliminary data.</text>
</comment>
<evidence type="ECO:0000313" key="3">
    <source>
        <dbReference type="Proteomes" id="UP001156905"/>
    </source>
</evidence>
<dbReference type="Gene3D" id="3.10.620.30">
    <property type="match status" value="1"/>
</dbReference>
<dbReference type="Pfam" id="PF01841">
    <property type="entry name" value="Transglut_core"/>
    <property type="match status" value="1"/>
</dbReference>
<dbReference type="InterPro" id="IPR038765">
    <property type="entry name" value="Papain-like_cys_pep_sf"/>
</dbReference>
<evidence type="ECO:0000313" key="2">
    <source>
        <dbReference type="EMBL" id="GLR87847.1"/>
    </source>
</evidence>
<dbReference type="SUPFAM" id="SSF54001">
    <property type="entry name" value="Cysteine proteinases"/>
    <property type="match status" value="1"/>
</dbReference>
<gene>
    <name evidence="2" type="ORF">GCM10007857_45590</name>
</gene>
<dbReference type="SMART" id="SM00460">
    <property type="entry name" value="TGc"/>
    <property type="match status" value="1"/>
</dbReference>
<proteinExistence type="predicted"/>
<name>A0ABQ6B087_9BRAD</name>
<dbReference type="EMBL" id="BSOW01000016">
    <property type="protein sequence ID" value="GLR87847.1"/>
    <property type="molecule type" value="Genomic_DNA"/>
</dbReference>
<evidence type="ECO:0000259" key="1">
    <source>
        <dbReference type="SMART" id="SM00460"/>
    </source>
</evidence>
<keyword evidence="3" id="KW-1185">Reference proteome</keyword>
<reference evidence="3" key="1">
    <citation type="journal article" date="2019" name="Int. J. Syst. Evol. Microbiol.">
        <title>The Global Catalogue of Microorganisms (GCM) 10K type strain sequencing project: providing services to taxonomists for standard genome sequencing and annotation.</title>
        <authorList>
            <consortium name="The Broad Institute Genomics Platform"/>
            <consortium name="The Broad Institute Genome Sequencing Center for Infectious Disease"/>
            <person name="Wu L."/>
            <person name="Ma J."/>
        </authorList>
    </citation>
    <scope>NUCLEOTIDE SEQUENCE [LARGE SCALE GENOMIC DNA]</scope>
    <source>
        <strain evidence="3">NBRC 102520</strain>
    </source>
</reference>
<sequence>MSPESAMPDDPLAFYTRPAVMTDPGPAAAFARQPADIPALCGLVHGVLLHQHWARAYGQQLTPERIETAHLRRVRDLCGAIRALDPSPLTVARPPERRVVGVCQHFTVLACAALRAAGIPARARCGFGTYFEPGKGVDHWIAEYWDGRRWVAADFQIDAVQAAALHPDFDVLDQPRGKFLRAGEAWRACRRGERDANAFGIFGEGGFWFIAQNLIRDVAALNNMEMLPWDVWGAMPKPDDEITPALFTLFDHLAELTADPDAGFTELRHAYEKDIRLHVPAEVFNAVRRRVEPVVAGG</sequence>
<accession>A0ABQ6B087</accession>